<sequence>MLNKLLVISLFLFSSYTVANMNTTKYSAYFKTQSGVCLLQINGVIYIDTLRGPKTISTGSDISGWLENGENDIGLAFYPAKTKNQYDEKNCEVKIVKTTRDKQEKIITQFKITFDGKSERSDKSAYSIIDVSDVTGNKISEGIYNKIKFKNDAAPKDWMTATRKINISDIPDWEWTKATPLSDSSNLRHELMSAYQDLLSDLNKNDLETIKRKYSIALEENVNLDPSSSKDEFFESIGIEDAMKEGALDLHPDWSKYNIYFYQKNRVFCLAMEESKRNSPIRFYDKNGDFVFAWNPFFSMINGKLVLVR</sequence>
<organism evidence="2 3">
    <name type="scientific">Escherichia coli</name>
    <dbReference type="NCBI Taxonomy" id="562"/>
    <lineage>
        <taxon>Bacteria</taxon>
        <taxon>Pseudomonadati</taxon>
        <taxon>Pseudomonadota</taxon>
        <taxon>Gammaproteobacteria</taxon>
        <taxon>Enterobacterales</taxon>
        <taxon>Enterobacteriaceae</taxon>
        <taxon>Escherichia</taxon>
    </lineage>
</organism>
<evidence type="ECO:0000313" key="3">
    <source>
        <dbReference type="Proteomes" id="UP000859822"/>
    </source>
</evidence>
<dbReference type="AlphaFoldDB" id="A0AAN5K8K6"/>
<accession>A0AAN5K8K6</accession>
<dbReference type="Proteomes" id="UP000859822">
    <property type="component" value="Unassembled WGS sequence"/>
</dbReference>
<feature type="chain" id="PRO_5042928761" evidence="1">
    <location>
        <begin position="20"/>
        <end position="309"/>
    </location>
</feature>
<protein>
    <submittedName>
        <fullName evidence="2">Uncharacterized protein</fullName>
    </submittedName>
</protein>
<evidence type="ECO:0000313" key="2">
    <source>
        <dbReference type="EMBL" id="HAN4356523.1"/>
    </source>
</evidence>
<feature type="signal peptide" evidence="1">
    <location>
        <begin position="1"/>
        <end position="19"/>
    </location>
</feature>
<proteinExistence type="predicted"/>
<gene>
    <name evidence="2" type="ORF">IFC14_005126</name>
</gene>
<evidence type="ECO:0000256" key="1">
    <source>
        <dbReference type="SAM" id="SignalP"/>
    </source>
</evidence>
<reference evidence="2" key="2">
    <citation type="submission" date="2020-09" db="EMBL/GenBank/DDBJ databases">
        <authorList>
            <consortium name="NCBI Pathogen Detection Project"/>
        </authorList>
    </citation>
    <scope>NUCLEOTIDE SEQUENCE</scope>
    <source>
        <strain evidence="2">489-16</strain>
    </source>
</reference>
<name>A0AAN5K8K6_ECOLX</name>
<comment type="caution">
    <text evidence="2">The sequence shown here is derived from an EMBL/GenBank/DDBJ whole genome shotgun (WGS) entry which is preliminary data.</text>
</comment>
<dbReference type="EMBL" id="DABUHV010000077">
    <property type="protein sequence ID" value="HAN4356523.1"/>
    <property type="molecule type" value="Genomic_DNA"/>
</dbReference>
<reference evidence="2" key="1">
    <citation type="journal article" date="2018" name="Genome Biol.">
        <title>SKESA: strategic k-mer extension for scrupulous assemblies.</title>
        <authorList>
            <person name="Souvorov A."/>
            <person name="Agarwala R."/>
            <person name="Lipman D.J."/>
        </authorList>
    </citation>
    <scope>NUCLEOTIDE SEQUENCE</scope>
    <source>
        <strain evidence="2">489-16</strain>
    </source>
</reference>
<keyword evidence="1" id="KW-0732">Signal</keyword>